<reference evidence="2 3" key="1">
    <citation type="submission" date="2016-02" db="EMBL/GenBank/DDBJ databases">
        <title>Draft genome sequence of Hydrogenophaga sp. LPB0072.</title>
        <authorList>
            <person name="Shin S.-K."/>
            <person name="Yi H."/>
        </authorList>
    </citation>
    <scope>NUCLEOTIDE SEQUENCE [LARGE SCALE GENOMIC DNA]</scope>
    <source>
        <strain evidence="2 3">LPB0072</strain>
    </source>
</reference>
<evidence type="ECO:0000313" key="3">
    <source>
        <dbReference type="Proteomes" id="UP000185657"/>
    </source>
</evidence>
<accession>A0A163CC84</accession>
<dbReference type="EMBL" id="LVWD01000026">
    <property type="protein sequence ID" value="OAD41156.1"/>
    <property type="molecule type" value="Genomic_DNA"/>
</dbReference>
<name>A0A163CC84_9BURK</name>
<gene>
    <name evidence="1" type="ORF">LPB072_04435</name>
    <name evidence="2" type="ORF">LPB72_14685</name>
</gene>
<sequence>MLALPACSKPDPKMALEAAVQQLQDQLEAKDSGAVLAMLDPLFRAQDRFDAGWARKTMALVFLRYASVKIIAVSRNSHIDPPGSLIGITEAQVVVTGAQGLIPERVSPYSVQLRWKFDGSDWKLRDLRWE</sequence>
<evidence type="ECO:0000313" key="2">
    <source>
        <dbReference type="EMBL" id="OAD41156.1"/>
    </source>
</evidence>
<protein>
    <recommendedName>
        <fullName evidence="5">DUF4440 domain-containing protein</fullName>
    </recommendedName>
</protein>
<dbReference type="AlphaFoldDB" id="A0A163CC84"/>
<reference evidence="1 4" key="2">
    <citation type="submission" date="2016-10" db="EMBL/GenBank/DDBJ databases">
        <title>Hydorgenophaga sp. LPB0072 isolated from gastropod.</title>
        <authorList>
            <person name="Kim E."/>
            <person name="Yi H."/>
        </authorList>
    </citation>
    <scope>NUCLEOTIDE SEQUENCE [LARGE SCALE GENOMIC DNA]</scope>
    <source>
        <strain evidence="1 4">LPB0072</strain>
    </source>
</reference>
<proteinExistence type="predicted"/>
<dbReference type="KEGG" id="hyl:LPB072_04435"/>
<dbReference type="Proteomes" id="UP000185657">
    <property type="component" value="Unassembled WGS sequence"/>
</dbReference>
<evidence type="ECO:0008006" key="5">
    <source>
        <dbReference type="Google" id="ProtNLM"/>
    </source>
</evidence>
<dbReference type="Proteomes" id="UP000185680">
    <property type="component" value="Chromosome"/>
</dbReference>
<evidence type="ECO:0000313" key="1">
    <source>
        <dbReference type="EMBL" id="AOW12211.1"/>
    </source>
</evidence>
<organism evidence="1 4">
    <name type="scientific">Hydrogenophaga crassostreae</name>
    <dbReference type="NCBI Taxonomy" id="1763535"/>
    <lineage>
        <taxon>Bacteria</taxon>
        <taxon>Pseudomonadati</taxon>
        <taxon>Pseudomonadota</taxon>
        <taxon>Betaproteobacteria</taxon>
        <taxon>Burkholderiales</taxon>
        <taxon>Comamonadaceae</taxon>
        <taxon>Hydrogenophaga</taxon>
    </lineage>
</organism>
<dbReference type="OrthoDB" id="8905050at2"/>
<keyword evidence="3" id="KW-1185">Reference proteome</keyword>
<dbReference type="EMBL" id="CP017476">
    <property type="protein sequence ID" value="AOW12211.1"/>
    <property type="molecule type" value="Genomic_DNA"/>
</dbReference>
<evidence type="ECO:0000313" key="4">
    <source>
        <dbReference type="Proteomes" id="UP000185680"/>
    </source>
</evidence>